<proteinExistence type="predicted"/>
<reference evidence="2 3" key="1">
    <citation type="journal article" date="2015" name="Nature">
        <title>rRNA introns, odd ribosomes, and small enigmatic genomes across a large radiation of phyla.</title>
        <authorList>
            <person name="Brown C.T."/>
            <person name="Hug L.A."/>
            <person name="Thomas B.C."/>
            <person name="Sharon I."/>
            <person name="Castelle C.J."/>
            <person name="Singh A."/>
            <person name="Wilkins M.J."/>
            <person name="Williams K.H."/>
            <person name="Banfield J.F."/>
        </authorList>
    </citation>
    <scope>NUCLEOTIDE SEQUENCE [LARGE SCALE GENOMIC DNA]</scope>
</reference>
<comment type="caution">
    <text evidence="2">The sequence shown here is derived from an EMBL/GenBank/DDBJ whole genome shotgun (WGS) entry which is preliminary data.</text>
</comment>
<accession>A0A0G0P2Q7</accession>
<evidence type="ECO:0000313" key="3">
    <source>
        <dbReference type="Proteomes" id="UP000034764"/>
    </source>
</evidence>
<protein>
    <submittedName>
        <fullName evidence="2">Uncharacterized protein</fullName>
    </submittedName>
</protein>
<gene>
    <name evidence="2" type="ORF">UT53_C0038G0003</name>
</gene>
<dbReference type="AlphaFoldDB" id="A0A0G0P2Q7"/>
<keyword evidence="1" id="KW-0175">Coiled coil</keyword>
<organism evidence="2 3">
    <name type="scientific">Candidatus Yanofskybacteria bacterium GW2011_GWD2_39_48</name>
    <dbReference type="NCBI Taxonomy" id="1619031"/>
    <lineage>
        <taxon>Bacteria</taxon>
        <taxon>Candidatus Yanofskyibacteriota</taxon>
    </lineage>
</organism>
<name>A0A0G0P2Q7_9BACT</name>
<feature type="coiled-coil region" evidence="1">
    <location>
        <begin position="33"/>
        <end position="60"/>
    </location>
</feature>
<sequence length="113" mass="13057">MITETVILATSVGVFVKRRIRGGVRFWQNLLELEDIKRENKKLKTTVNNLKAQLTLMEGRKNALFAYAHFLEEKFCINPGDTRIQRVEFLMRIQSNKKTEPGVNNSETIESMA</sequence>
<dbReference type="EMBL" id="LBXD01000038">
    <property type="protein sequence ID" value="KKR22549.1"/>
    <property type="molecule type" value="Genomic_DNA"/>
</dbReference>
<evidence type="ECO:0000256" key="1">
    <source>
        <dbReference type="SAM" id="Coils"/>
    </source>
</evidence>
<evidence type="ECO:0000313" key="2">
    <source>
        <dbReference type="EMBL" id="KKR22549.1"/>
    </source>
</evidence>
<dbReference type="Proteomes" id="UP000034764">
    <property type="component" value="Unassembled WGS sequence"/>
</dbReference>